<comment type="subcellular location">
    <subcellularLocation>
        <location evidence="2">Endomembrane system</location>
        <topology evidence="2">Peripheral membrane protein</topology>
    </subcellularLocation>
</comment>
<dbReference type="Proteomes" id="UP001500507">
    <property type="component" value="Unassembled WGS sequence"/>
</dbReference>
<comment type="function">
    <text evidence="1">Produces ATP from ADP in the presence of a proton gradient across the membrane.</text>
</comment>
<evidence type="ECO:0000256" key="7">
    <source>
        <dbReference type="ARBA" id="ARBA00023196"/>
    </source>
</evidence>
<dbReference type="InterPro" id="IPR036771">
    <property type="entry name" value="ATPsynth_dsu/esu_N"/>
</dbReference>
<feature type="domain" description="ATP synthase F1 complex delta/epsilon subunit N-terminal" evidence="8">
    <location>
        <begin position="1"/>
        <end position="91"/>
    </location>
</feature>
<gene>
    <name evidence="9" type="ORF">GCM10009117_17010</name>
</gene>
<dbReference type="RefSeq" id="WP_343766087.1">
    <property type="nucleotide sequence ID" value="NZ_BAAAFG010000015.1"/>
</dbReference>
<accession>A0ABN1MH97</accession>
<keyword evidence="10" id="KW-1185">Reference proteome</keyword>
<evidence type="ECO:0000256" key="1">
    <source>
        <dbReference type="ARBA" id="ARBA00003543"/>
    </source>
</evidence>
<dbReference type="SUPFAM" id="SSF51344">
    <property type="entry name" value="Epsilon subunit of F1F0-ATP synthase N-terminal domain"/>
    <property type="match status" value="1"/>
</dbReference>
<dbReference type="Pfam" id="PF02823">
    <property type="entry name" value="ATP-synt_DE_N"/>
    <property type="match status" value="1"/>
</dbReference>
<evidence type="ECO:0000256" key="5">
    <source>
        <dbReference type="ARBA" id="ARBA00023065"/>
    </source>
</evidence>
<dbReference type="CDD" id="cd12152">
    <property type="entry name" value="F1-ATPase_delta"/>
    <property type="match status" value="1"/>
</dbReference>
<evidence type="ECO:0000256" key="4">
    <source>
        <dbReference type="ARBA" id="ARBA00022448"/>
    </source>
</evidence>
<organism evidence="9 10">
    <name type="scientific">Gangjinia marincola</name>
    <dbReference type="NCBI Taxonomy" id="578463"/>
    <lineage>
        <taxon>Bacteria</taxon>
        <taxon>Pseudomonadati</taxon>
        <taxon>Bacteroidota</taxon>
        <taxon>Flavobacteriia</taxon>
        <taxon>Flavobacteriales</taxon>
        <taxon>Flavobacteriaceae</taxon>
        <taxon>Gangjinia</taxon>
    </lineage>
</organism>
<keyword evidence="7" id="KW-0139">CF(1)</keyword>
<evidence type="ECO:0000256" key="3">
    <source>
        <dbReference type="ARBA" id="ARBA00005712"/>
    </source>
</evidence>
<dbReference type="EMBL" id="BAAAFG010000015">
    <property type="protein sequence ID" value="GAA0872554.1"/>
    <property type="molecule type" value="Genomic_DNA"/>
</dbReference>
<sequence length="91" mass="9915">MYLEIVSPERVLLSAEITSVTVPGVDGEFQLLNNHAPIISLLNEGTVKVSGNITLTEENEALFTKKGDQLMHDIKGGVIELKDNKIIILAD</sequence>
<comment type="similarity">
    <text evidence="3">Belongs to the ATPase epsilon chain family.</text>
</comment>
<dbReference type="Gene3D" id="2.60.15.10">
    <property type="entry name" value="F0F1 ATP synthase delta/epsilon subunit, N-terminal"/>
    <property type="match status" value="1"/>
</dbReference>
<keyword evidence="5" id="KW-0406">Ion transport</keyword>
<evidence type="ECO:0000313" key="9">
    <source>
        <dbReference type="EMBL" id="GAA0872554.1"/>
    </source>
</evidence>
<keyword evidence="6" id="KW-0472">Membrane</keyword>
<dbReference type="InterPro" id="IPR001469">
    <property type="entry name" value="ATP_synth_F1_dsu/esu"/>
</dbReference>
<protein>
    <recommendedName>
        <fullName evidence="8">ATP synthase F1 complex delta/epsilon subunit N-terminal domain-containing protein</fullName>
    </recommendedName>
</protein>
<dbReference type="InterPro" id="IPR020546">
    <property type="entry name" value="ATP_synth_F1_dsu/esu_N"/>
</dbReference>
<proteinExistence type="inferred from homology"/>
<evidence type="ECO:0000259" key="8">
    <source>
        <dbReference type="Pfam" id="PF02823"/>
    </source>
</evidence>
<comment type="caution">
    <text evidence="9">The sequence shown here is derived from an EMBL/GenBank/DDBJ whole genome shotgun (WGS) entry which is preliminary data.</text>
</comment>
<evidence type="ECO:0000256" key="6">
    <source>
        <dbReference type="ARBA" id="ARBA00023136"/>
    </source>
</evidence>
<name>A0ABN1MH97_9FLAO</name>
<keyword evidence="7" id="KW-0066">ATP synthesis</keyword>
<evidence type="ECO:0000313" key="10">
    <source>
        <dbReference type="Proteomes" id="UP001500507"/>
    </source>
</evidence>
<reference evidence="9 10" key="1">
    <citation type="journal article" date="2019" name="Int. J. Syst. Evol. Microbiol.">
        <title>The Global Catalogue of Microorganisms (GCM) 10K type strain sequencing project: providing services to taxonomists for standard genome sequencing and annotation.</title>
        <authorList>
            <consortium name="The Broad Institute Genomics Platform"/>
            <consortium name="The Broad Institute Genome Sequencing Center for Infectious Disease"/>
            <person name="Wu L."/>
            <person name="Ma J."/>
        </authorList>
    </citation>
    <scope>NUCLEOTIDE SEQUENCE [LARGE SCALE GENOMIC DNA]</scope>
    <source>
        <strain evidence="9 10">JCM 16082</strain>
    </source>
</reference>
<keyword evidence="4" id="KW-0813">Transport</keyword>
<evidence type="ECO:0000256" key="2">
    <source>
        <dbReference type="ARBA" id="ARBA00004184"/>
    </source>
</evidence>